<dbReference type="PANTHER" id="PTHR43190:SF3">
    <property type="entry name" value="N-ACETYL-D-GLUCOSAMINE KINASE"/>
    <property type="match status" value="1"/>
</dbReference>
<evidence type="ECO:0000313" key="4">
    <source>
        <dbReference type="Proteomes" id="UP000664073"/>
    </source>
</evidence>
<feature type="compositionally biased region" description="Polar residues" evidence="1">
    <location>
        <begin position="22"/>
        <end position="33"/>
    </location>
</feature>
<protein>
    <submittedName>
        <fullName evidence="3">N-acetylglucosamine kinase</fullName>
    </submittedName>
</protein>
<dbReference type="EMBL" id="JAFVMH010000001">
    <property type="protein sequence ID" value="MBO1323567.1"/>
    <property type="molecule type" value="Genomic_DNA"/>
</dbReference>
<name>A0A939HHM9_9PROT</name>
<dbReference type="AlphaFoldDB" id="A0A939HHM9"/>
<gene>
    <name evidence="3" type="ORF">J2D77_00150</name>
</gene>
<feature type="domain" description="ATPase BadF/BadG/BcrA/BcrD type" evidence="2">
    <location>
        <begin position="39"/>
        <end position="306"/>
    </location>
</feature>
<dbReference type="Pfam" id="PF01869">
    <property type="entry name" value="BcrAD_BadFG"/>
    <property type="match status" value="1"/>
</dbReference>
<evidence type="ECO:0000259" key="2">
    <source>
        <dbReference type="Pfam" id="PF01869"/>
    </source>
</evidence>
<sequence length="369" mass="37945">MGTKASSSTGAATSTPNGAPSDVTSGTPDSTVPDTILAIDGGGTHTRAVLLTRDAGVLAHASGPGCNPFDRPEWAQNLHDLLHRMRHPALQAATLGMAGYDAARPSSAEQEQVARAGLAAPVGGAIRLWLENDVETAHRAAFGGGAGVFVLAGTGSVAMARGAGGQIARVGGWGWLLGDEGGGYWIGRKALGHVTRFLDGAARREAAFATALLHRLGLPATGDNAADALREWVRTRAHPRSAMAALAHVVDDLAHAGDMQATALLQRAGTHLARQARLAASRVTPTTGHMPEHTPVVWSYGGSVMNSLTVRHTVAEHLGAAPLPPALPPLGGAALRSAELAGWAWDETCRARLGNALARIFPADGQTNA</sequence>
<dbReference type="SUPFAM" id="SSF53067">
    <property type="entry name" value="Actin-like ATPase domain"/>
    <property type="match status" value="2"/>
</dbReference>
<keyword evidence="3" id="KW-0418">Kinase</keyword>
<dbReference type="InterPro" id="IPR002731">
    <property type="entry name" value="ATPase_BadF"/>
</dbReference>
<dbReference type="Proteomes" id="UP000664073">
    <property type="component" value="Unassembled WGS sequence"/>
</dbReference>
<keyword evidence="3" id="KW-0808">Transferase</keyword>
<dbReference type="Gene3D" id="3.30.420.40">
    <property type="match status" value="2"/>
</dbReference>
<dbReference type="CDD" id="cd24007">
    <property type="entry name" value="ASKHA_NBD_eukNAGK-like"/>
    <property type="match status" value="1"/>
</dbReference>
<dbReference type="PANTHER" id="PTHR43190">
    <property type="entry name" value="N-ACETYL-D-GLUCOSAMINE KINASE"/>
    <property type="match status" value="1"/>
</dbReference>
<evidence type="ECO:0000313" key="3">
    <source>
        <dbReference type="EMBL" id="MBO1323567.1"/>
    </source>
</evidence>
<dbReference type="InterPro" id="IPR052519">
    <property type="entry name" value="Euk-type_GlcNAc_Kinase"/>
</dbReference>
<evidence type="ECO:0000256" key="1">
    <source>
        <dbReference type="SAM" id="MobiDB-lite"/>
    </source>
</evidence>
<comment type="caution">
    <text evidence="3">The sequence shown here is derived from an EMBL/GenBank/DDBJ whole genome shotgun (WGS) entry which is preliminary data.</text>
</comment>
<reference evidence="3" key="1">
    <citation type="submission" date="2021-03" db="EMBL/GenBank/DDBJ databases">
        <title>The complete genome sequence of Acetobacter sp. TBRC 12339.</title>
        <authorList>
            <person name="Charoenyingcharoen P."/>
            <person name="Yukphan P."/>
        </authorList>
    </citation>
    <scope>NUCLEOTIDE SEQUENCE</scope>
    <source>
        <strain evidence="3">TBRC 12339</strain>
    </source>
</reference>
<accession>A0A939HHM9</accession>
<keyword evidence="4" id="KW-1185">Reference proteome</keyword>
<feature type="region of interest" description="Disordered" evidence="1">
    <location>
        <begin position="1"/>
        <end position="38"/>
    </location>
</feature>
<organism evidence="3 4">
    <name type="scientific">Acetobacter garciniae</name>
    <dbReference type="NCBI Taxonomy" id="2817435"/>
    <lineage>
        <taxon>Bacteria</taxon>
        <taxon>Pseudomonadati</taxon>
        <taxon>Pseudomonadota</taxon>
        <taxon>Alphaproteobacteria</taxon>
        <taxon>Acetobacterales</taxon>
        <taxon>Acetobacteraceae</taxon>
        <taxon>Acetobacter</taxon>
    </lineage>
</organism>
<dbReference type="InterPro" id="IPR043129">
    <property type="entry name" value="ATPase_NBD"/>
</dbReference>
<proteinExistence type="predicted"/>
<feature type="compositionally biased region" description="Low complexity" evidence="1">
    <location>
        <begin position="1"/>
        <end position="19"/>
    </location>
</feature>
<dbReference type="GO" id="GO:0016301">
    <property type="term" value="F:kinase activity"/>
    <property type="evidence" value="ECO:0007669"/>
    <property type="project" value="UniProtKB-KW"/>
</dbReference>